<evidence type="ECO:0000313" key="2">
    <source>
        <dbReference type="Proteomes" id="UP000448235"/>
    </source>
</evidence>
<dbReference type="EMBL" id="WUTS01000001">
    <property type="protein sequence ID" value="NAW11321.1"/>
    <property type="molecule type" value="Genomic_DNA"/>
</dbReference>
<proteinExistence type="predicted"/>
<comment type="caution">
    <text evidence="1">The sequence shown here is derived from an EMBL/GenBank/DDBJ whole genome shotgun (WGS) entry which is preliminary data.</text>
</comment>
<organism evidence="1 2">
    <name type="scientific">Halomonas icarae</name>
    <dbReference type="NCBI Taxonomy" id="2691040"/>
    <lineage>
        <taxon>Bacteria</taxon>
        <taxon>Pseudomonadati</taxon>
        <taxon>Pseudomonadota</taxon>
        <taxon>Gammaproteobacteria</taxon>
        <taxon>Oceanospirillales</taxon>
        <taxon>Halomonadaceae</taxon>
        <taxon>Halomonas</taxon>
    </lineage>
</organism>
<dbReference type="RefSeq" id="WP_161422162.1">
    <property type="nucleotide sequence ID" value="NZ_JARWMY010000002.1"/>
</dbReference>
<accession>A0A7X4VW77</accession>
<reference evidence="1 2" key="1">
    <citation type="submission" date="2019-12" db="EMBL/GenBank/DDBJ databases">
        <title>Draft genome sequencing of Halomonas icarensis D1-1.</title>
        <authorList>
            <person name="Pandiyan K."/>
            <person name="Kushwaha P."/>
            <person name="Gowdham M."/>
            <person name="Chakdar H."/>
            <person name="Singh A."/>
            <person name="Kumar M."/>
            <person name="Saxena A.K."/>
        </authorList>
    </citation>
    <scope>NUCLEOTIDE SEQUENCE [LARGE SCALE GENOMIC DNA]</scope>
    <source>
        <strain evidence="1 2">D1-1</strain>
    </source>
</reference>
<dbReference type="Proteomes" id="UP000448235">
    <property type="component" value="Unassembled WGS sequence"/>
</dbReference>
<evidence type="ECO:0000313" key="1">
    <source>
        <dbReference type="EMBL" id="NAW11321.1"/>
    </source>
</evidence>
<sequence length="333" mass="38153">MANKEALPPHQPASFDEAFDSLLLHLGEVAKPGETRTREERLRSGELTGIVDLLRWLLRLAELMRKSKPDIACKVARRGYFFDHQQGGALPGIDVLIEHLRRVAATYLRLDDVPIDPFNILELWDDLTRGFDPIENRFDLPDEQAPQLLILDWNQGHTPRRAADRLAVEVGLDPLPDVLMDTLYTASSLLHTTTHERFELLAYRLCEALRHMAMIQREREKTLNARRSRKHADKGASGNARPAELFALEYLEANHTDPASGRVRQKRAIAKEIHARINEEFTQPGDWAATHPNALRMIEAWITPRWQQLKHYQRMSEALAAGQLERQQQLGDK</sequence>
<dbReference type="AlphaFoldDB" id="A0A7X4VW77"/>
<gene>
    <name evidence="1" type="ORF">GRB80_00455</name>
</gene>
<protein>
    <submittedName>
        <fullName evidence="1">Uncharacterized protein</fullName>
    </submittedName>
</protein>
<keyword evidence="2" id="KW-1185">Reference proteome</keyword>
<name>A0A7X4VW77_9GAMM</name>